<evidence type="ECO:0000313" key="3">
    <source>
        <dbReference type="Proteomes" id="UP001144347"/>
    </source>
</evidence>
<comment type="caution">
    <text evidence="2">The sequence shown here is derived from an EMBL/GenBank/DDBJ whole genome shotgun (WGS) entry which is preliminary data.</text>
</comment>
<protein>
    <submittedName>
        <fullName evidence="2">Uncharacterized protein</fullName>
    </submittedName>
</protein>
<dbReference type="Proteomes" id="UP001144347">
    <property type="component" value="Unassembled WGS sequence"/>
</dbReference>
<reference evidence="2" key="1">
    <citation type="submission" date="2022-12" db="EMBL/GenBank/DDBJ databases">
        <title>Genome sequence of HCMS5-2.</title>
        <authorList>
            <person name="Woo H."/>
        </authorList>
    </citation>
    <scope>NUCLEOTIDE SEQUENCE</scope>
    <source>
        <strain evidence="2">HCMS5-2</strain>
    </source>
</reference>
<gene>
    <name evidence="2" type="ORF">O0955_15065</name>
</gene>
<keyword evidence="3" id="KW-1185">Reference proteome</keyword>
<proteinExistence type="predicted"/>
<accession>A0ABT4LC86</accession>
<name>A0ABT4LC86_9SPHI</name>
<dbReference type="RefSeq" id="WP_269428382.1">
    <property type="nucleotide sequence ID" value="NZ_JAPWGM010000005.1"/>
</dbReference>
<dbReference type="EMBL" id="JAPWGM010000005">
    <property type="protein sequence ID" value="MCZ4245327.1"/>
    <property type="molecule type" value="Genomic_DNA"/>
</dbReference>
<feature type="region of interest" description="Disordered" evidence="1">
    <location>
        <begin position="260"/>
        <end position="290"/>
    </location>
</feature>
<evidence type="ECO:0000313" key="2">
    <source>
        <dbReference type="EMBL" id="MCZ4245327.1"/>
    </source>
</evidence>
<sequence>MIYKLNSPLKPNLSLFLLILLIILNSCKKDNLGKEKLSNNELTALKEWQSKNFDQKSILFSSMVPNWNNIYVNELKDKIVYEVDLTSTDNAFITNGFLSKSDKNNYLAKSRFKLLLFKDSKTGQITDGYYMTSLSDEPVHYTQVNNFTGYIYFYNRKGNFVNGWIFDAGKALQAISQGTETGYRESVNAGLKEKINMNDFGNGRIQVSAQQFCYTGQTPIYGESCIQPEGSQAPVCSTYIKGYNYTRFCVDVEIPTDGTGGLIPDPNNPRGQQPVPGTLPTAPDDGTPPKNYGTDPNCLNCQVPNSVFDQLVADAVASGLTVSPPKPNTVLTTPDGVTYLGTITEIRDASGNLVASFFTPNATAGPFTTGYQYSIGNKGPDGTGNPNNYTPIFYSPSGEPIIFNTPPLLTGGGGTVTYDFLDEFYSDEAINASDINLNLPALALPVFTSNGYNIFTSNRIQSDTYTESHPVSQKIIAYNPWIYRAFIGANNTSVKYFHLVSKGLAGKDGYGKSIGAIGEGLFAQRVTTEYPTSPGGNMRIGYWAGSTHIDALQEHFLPKVGGMYYGIMINYTDIDGNPKQQKMEYPDLNHNTSMEIGRIAYEVKTLNVNKNSVETLYATFQEGVNQTVHRSKINGVNASVLVFDYNCWMKLMSSSYRQSVLNTISNIYSIKNSSNEQVIFIRIEKNLWQDSNKAYFDLIDKIKDL</sequence>
<evidence type="ECO:0000256" key="1">
    <source>
        <dbReference type="SAM" id="MobiDB-lite"/>
    </source>
</evidence>
<organism evidence="2 3">
    <name type="scientific">Pedobacter punctiformis</name>
    <dbReference type="NCBI Taxonomy" id="3004097"/>
    <lineage>
        <taxon>Bacteria</taxon>
        <taxon>Pseudomonadati</taxon>
        <taxon>Bacteroidota</taxon>
        <taxon>Sphingobacteriia</taxon>
        <taxon>Sphingobacteriales</taxon>
        <taxon>Sphingobacteriaceae</taxon>
        <taxon>Pedobacter</taxon>
    </lineage>
</organism>